<evidence type="ECO:0000313" key="2">
    <source>
        <dbReference type="Proteomes" id="UP000807159"/>
    </source>
</evidence>
<reference evidence="1" key="1">
    <citation type="journal article" date="2021" name="J. Hered.">
        <title>Genome Assembly of Salicaceae Populus deltoides (Eastern Cottonwood) I-69 Based on Nanopore Sequencing and Hi-C Technologies.</title>
        <authorList>
            <person name="Bai S."/>
            <person name="Wu H."/>
            <person name="Zhang J."/>
            <person name="Pan Z."/>
            <person name="Zhao W."/>
            <person name="Li Z."/>
            <person name="Tong C."/>
        </authorList>
    </citation>
    <scope>NUCLEOTIDE SEQUENCE</scope>
    <source>
        <tissue evidence="1">Leaf</tissue>
    </source>
</reference>
<gene>
    <name evidence="1" type="ORF">H0E87_003121</name>
</gene>
<sequence length="103" mass="12235">MKKKNIIELRKFTIPSVISVYMNQVYMIFVLLDNEELALRAVLLPKSYKSLDPTDEARSWICKKKRRGASVITLGPRLYIQTEKTWYLVNLQRRPLFRIDSSW</sequence>
<accession>A0A8T2ZYF1</accession>
<dbReference type="EMBL" id="JACEGQ020000001">
    <property type="protein sequence ID" value="KAH8522370.1"/>
    <property type="molecule type" value="Genomic_DNA"/>
</dbReference>
<organism evidence="1 2">
    <name type="scientific">Populus deltoides</name>
    <name type="common">Eastern poplar</name>
    <name type="synonym">Eastern cottonwood</name>
    <dbReference type="NCBI Taxonomy" id="3696"/>
    <lineage>
        <taxon>Eukaryota</taxon>
        <taxon>Viridiplantae</taxon>
        <taxon>Streptophyta</taxon>
        <taxon>Embryophyta</taxon>
        <taxon>Tracheophyta</taxon>
        <taxon>Spermatophyta</taxon>
        <taxon>Magnoliopsida</taxon>
        <taxon>eudicotyledons</taxon>
        <taxon>Gunneridae</taxon>
        <taxon>Pentapetalae</taxon>
        <taxon>rosids</taxon>
        <taxon>fabids</taxon>
        <taxon>Malpighiales</taxon>
        <taxon>Salicaceae</taxon>
        <taxon>Saliceae</taxon>
        <taxon>Populus</taxon>
    </lineage>
</organism>
<dbReference type="Proteomes" id="UP000807159">
    <property type="component" value="Chromosome 1"/>
</dbReference>
<protein>
    <submittedName>
        <fullName evidence="1">Uncharacterized protein</fullName>
    </submittedName>
</protein>
<name>A0A8T2ZYF1_POPDE</name>
<dbReference type="AlphaFoldDB" id="A0A8T2ZYF1"/>
<comment type="caution">
    <text evidence="1">The sequence shown here is derived from an EMBL/GenBank/DDBJ whole genome shotgun (WGS) entry which is preliminary data.</text>
</comment>
<keyword evidence="2" id="KW-1185">Reference proteome</keyword>
<proteinExistence type="predicted"/>
<evidence type="ECO:0000313" key="1">
    <source>
        <dbReference type="EMBL" id="KAH8522370.1"/>
    </source>
</evidence>